<dbReference type="Proteomes" id="UP000030748">
    <property type="component" value="Unassembled WGS sequence"/>
</dbReference>
<organism evidence="1 2">
    <name type="scientific">Erythranthe guttata</name>
    <name type="common">Yellow monkey flower</name>
    <name type="synonym">Mimulus guttatus</name>
    <dbReference type="NCBI Taxonomy" id="4155"/>
    <lineage>
        <taxon>Eukaryota</taxon>
        <taxon>Viridiplantae</taxon>
        <taxon>Streptophyta</taxon>
        <taxon>Embryophyta</taxon>
        <taxon>Tracheophyta</taxon>
        <taxon>Spermatophyta</taxon>
        <taxon>Magnoliopsida</taxon>
        <taxon>eudicotyledons</taxon>
        <taxon>Gunneridae</taxon>
        <taxon>Pentapetalae</taxon>
        <taxon>asterids</taxon>
        <taxon>lamiids</taxon>
        <taxon>Lamiales</taxon>
        <taxon>Phrymaceae</taxon>
        <taxon>Erythranthe</taxon>
    </lineage>
</organism>
<gene>
    <name evidence="1" type="ORF">MIMGU_mgv11b017514mg</name>
</gene>
<dbReference type="PhylomeDB" id="A0A022RB20"/>
<dbReference type="EMBL" id="KI630517">
    <property type="protein sequence ID" value="EYU37517.1"/>
    <property type="molecule type" value="Genomic_DNA"/>
</dbReference>
<evidence type="ECO:0000313" key="2">
    <source>
        <dbReference type="Proteomes" id="UP000030748"/>
    </source>
</evidence>
<protein>
    <submittedName>
        <fullName evidence="1">Uncharacterized protein</fullName>
    </submittedName>
</protein>
<proteinExistence type="predicted"/>
<evidence type="ECO:0000313" key="1">
    <source>
        <dbReference type="EMBL" id="EYU37517.1"/>
    </source>
</evidence>
<dbReference type="AlphaFoldDB" id="A0A022RB20"/>
<sequence>MPFPPPVVHHFSLKRLISSRTWSKFASGQIATTAEFFHYRNFSTGGLSSVEILFLFPLSIALSEHLFLRDQHRWLNACSS</sequence>
<keyword evidence="2" id="KW-1185">Reference proteome</keyword>
<reference evidence="1 2" key="1">
    <citation type="journal article" date="2013" name="Proc. Natl. Acad. Sci. U.S.A.">
        <title>Fine-scale variation in meiotic recombination in Mimulus inferred from population shotgun sequencing.</title>
        <authorList>
            <person name="Hellsten U."/>
            <person name="Wright K.M."/>
            <person name="Jenkins J."/>
            <person name="Shu S."/>
            <person name="Yuan Y."/>
            <person name="Wessler S.R."/>
            <person name="Schmutz J."/>
            <person name="Willis J.H."/>
            <person name="Rokhsar D.S."/>
        </authorList>
    </citation>
    <scope>NUCLEOTIDE SEQUENCE [LARGE SCALE GENOMIC DNA]</scope>
    <source>
        <strain evidence="2">cv. DUN x IM62</strain>
    </source>
</reference>
<accession>A0A022RB20</accession>
<dbReference type="eggNOG" id="ENOG502R5RG">
    <property type="taxonomic scope" value="Eukaryota"/>
</dbReference>
<name>A0A022RB20_ERYGU</name>